<accession>A0ABW2V6R6</accession>
<dbReference type="CDD" id="cd01169">
    <property type="entry name" value="HMPP_kinase"/>
    <property type="match status" value="1"/>
</dbReference>
<dbReference type="EMBL" id="JBHTGQ010000041">
    <property type="protein sequence ID" value="MFC7751253.1"/>
    <property type="molecule type" value="Genomic_DNA"/>
</dbReference>
<evidence type="ECO:0000313" key="13">
    <source>
        <dbReference type="EMBL" id="MFC7751253.1"/>
    </source>
</evidence>
<dbReference type="InterPro" id="IPR004399">
    <property type="entry name" value="HMP/HMP-P_kinase_dom"/>
</dbReference>
<reference evidence="14" key="1">
    <citation type="journal article" date="2019" name="Int. J. Syst. Evol. Microbiol.">
        <title>The Global Catalogue of Microorganisms (GCM) 10K type strain sequencing project: providing services to taxonomists for standard genome sequencing and annotation.</title>
        <authorList>
            <consortium name="The Broad Institute Genomics Platform"/>
            <consortium name="The Broad Institute Genome Sequencing Center for Infectious Disease"/>
            <person name="Wu L."/>
            <person name="Ma J."/>
        </authorList>
    </citation>
    <scope>NUCLEOTIDE SEQUENCE [LARGE SCALE GENOMIC DNA]</scope>
    <source>
        <strain evidence="14">JCM 18657</strain>
    </source>
</reference>
<comment type="catalytic activity">
    <reaction evidence="1">
        <text>4-amino-5-hydroxymethyl-2-methylpyrimidine + ATP = 4-amino-2-methyl-5-(phosphooxymethyl)pyrimidine + ADP + H(+)</text>
        <dbReference type="Rhea" id="RHEA:23096"/>
        <dbReference type="ChEBI" id="CHEBI:15378"/>
        <dbReference type="ChEBI" id="CHEBI:16892"/>
        <dbReference type="ChEBI" id="CHEBI:30616"/>
        <dbReference type="ChEBI" id="CHEBI:58354"/>
        <dbReference type="ChEBI" id="CHEBI:456216"/>
        <dbReference type="EC" id="2.7.1.49"/>
    </reaction>
</comment>
<organism evidence="13 14">
    <name type="scientific">Paenibacillus thermoaerophilus</name>
    <dbReference type="NCBI Taxonomy" id="1215385"/>
    <lineage>
        <taxon>Bacteria</taxon>
        <taxon>Bacillati</taxon>
        <taxon>Bacillota</taxon>
        <taxon>Bacilli</taxon>
        <taxon>Bacillales</taxon>
        <taxon>Paenibacillaceae</taxon>
        <taxon>Paenibacillus</taxon>
    </lineage>
</organism>
<evidence type="ECO:0000256" key="7">
    <source>
        <dbReference type="ARBA" id="ARBA00019161"/>
    </source>
</evidence>
<dbReference type="EC" id="2.7.4.7" evidence="6"/>
<evidence type="ECO:0000256" key="3">
    <source>
        <dbReference type="ARBA" id="ARBA00004769"/>
    </source>
</evidence>
<protein>
    <recommendedName>
        <fullName evidence="7">Hydroxymethylpyrimidine/phosphomethylpyrimidine kinase</fullName>
        <ecNumber evidence="5">2.7.1.49</ecNumber>
        <ecNumber evidence="6">2.7.4.7</ecNumber>
    </recommendedName>
    <alternativeName>
        <fullName evidence="10">Hydroxymethylpyrimidine kinase</fullName>
    </alternativeName>
    <alternativeName>
        <fullName evidence="11">Hydroxymethylpyrimidine phosphate kinase</fullName>
    </alternativeName>
</protein>
<dbReference type="GO" id="GO:0008972">
    <property type="term" value="F:phosphomethylpyrimidine kinase activity"/>
    <property type="evidence" value="ECO:0007669"/>
    <property type="project" value="UniProtKB-EC"/>
</dbReference>
<name>A0ABW2V6R6_9BACL</name>
<dbReference type="InterPro" id="IPR029056">
    <property type="entry name" value="Ribokinase-like"/>
</dbReference>
<dbReference type="Pfam" id="PF08543">
    <property type="entry name" value="Phos_pyr_kin"/>
    <property type="match status" value="1"/>
</dbReference>
<evidence type="ECO:0000313" key="14">
    <source>
        <dbReference type="Proteomes" id="UP001596528"/>
    </source>
</evidence>
<evidence type="ECO:0000256" key="6">
    <source>
        <dbReference type="ARBA" id="ARBA00012963"/>
    </source>
</evidence>
<dbReference type="SUPFAM" id="SSF53613">
    <property type="entry name" value="Ribokinase-like"/>
    <property type="match status" value="1"/>
</dbReference>
<evidence type="ECO:0000256" key="9">
    <source>
        <dbReference type="ARBA" id="ARBA00037917"/>
    </source>
</evidence>
<keyword evidence="13" id="KW-0808">Transferase</keyword>
<comment type="pathway">
    <text evidence="3">Cofactor biosynthesis; thiamine diphosphate biosynthesis; 4-amino-2-methyl-5-diphosphomethylpyrimidine from 5-amino-1-(5-phospho-D-ribosyl)imidazole: step 3/3.</text>
</comment>
<keyword evidence="8" id="KW-0784">Thiamine biosynthesis</keyword>
<dbReference type="PANTHER" id="PTHR20858:SF17">
    <property type="entry name" value="HYDROXYMETHYLPYRIMIDINE_PHOSPHOMETHYLPYRIMIDINE KINASE THI20-RELATED"/>
    <property type="match status" value="1"/>
</dbReference>
<gene>
    <name evidence="13" type="primary">thiD</name>
    <name evidence="13" type="ORF">ACFQWB_15135</name>
</gene>
<evidence type="ECO:0000256" key="4">
    <source>
        <dbReference type="ARBA" id="ARBA00009879"/>
    </source>
</evidence>
<evidence type="ECO:0000256" key="1">
    <source>
        <dbReference type="ARBA" id="ARBA00000151"/>
    </source>
</evidence>
<dbReference type="Proteomes" id="UP001596528">
    <property type="component" value="Unassembled WGS sequence"/>
</dbReference>
<evidence type="ECO:0000256" key="10">
    <source>
        <dbReference type="ARBA" id="ARBA00042102"/>
    </source>
</evidence>
<comment type="caution">
    <text evidence="13">The sequence shown here is derived from an EMBL/GenBank/DDBJ whole genome shotgun (WGS) entry which is preliminary data.</text>
</comment>
<comment type="pathway">
    <text evidence="9">Cofactor biosynthesis; thiamine diphosphate biosynthesis; 4-amino-2-methyl-5-diphosphomethylpyrimidine from 5-amino-1-(5-phospho-D-ribosyl)imidazole: step 2/3.</text>
</comment>
<evidence type="ECO:0000256" key="5">
    <source>
        <dbReference type="ARBA" id="ARBA00012135"/>
    </source>
</evidence>
<sequence>MVKTATALTIAGSDSGGGAGIQADLKTFQMLGVYGASAITAVTAQNTLGVHGIYDIPVEGIALQIEAVLDDIGADAVKTGMLSKPEVIELVARIAEQRGIKRLVVDPVMVAKGGARLLVPEAESALRDKLLPLAAVVTPNAPEAEVLTGRAVRSREDQRRAARRLVDELGAGAAVVKGGHLDGEPVDVLYDGRELVELPGERYVTRHTHGTGCTFSAALTAGLAKGQPLPEAVASAKRFVAAAIREELGIGGGHGPTNHWAGARA</sequence>
<dbReference type="EC" id="2.7.1.49" evidence="5"/>
<comment type="similarity">
    <text evidence="4">Belongs to the ThiD family.</text>
</comment>
<dbReference type="PANTHER" id="PTHR20858">
    <property type="entry name" value="PHOSPHOMETHYLPYRIMIDINE KINASE"/>
    <property type="match status" value="1"/>
</dbReference>
<dbReference type="NCBIfam" id="TIGR00097">
    <property type="entry name" value="HMP-P_kinase"/>
    <property type="match status" value="1"/>
</dbReference>
<proteinExistence type="inferred from homology"/>
<dbReference type="InterPro" id="IPR013749">
    <property type="entry name" value="PM/HMP-P_kinase-1"/>
</dbReference>
<evidence type="ECO:0000256" key="8">
    <source>
        <dbReference type="ARBA" id="ARBA00022977"/>
    </source>
</evidence>
<dbReference type="GO" id="GO:0008902">
    <property type="term" value="F:hydroxymethylpyrimidine kinase activity"/>
    <property type="evidence" value="ECO:0007669"/>
    <property type="project" value="UniProtKB-EC"/>
</dbReference>
<comment type="catalytic activity">
    <reaction evidence="2">
        <text>4-amino-2-methyl-5-(phosphooxymethyl)pyrimidine + ATP = 4-amino-2-methyl-5-(diphosphooxymethyl)pyrimidine + ADP</text>
        <dbReference type="Rhea" id="RHEA:19893"/>
        <dbReference type="ChEBI" id="CHEBI:30616"/>
        <dbReference type="ChEBI" id="CHEBI:57841"/>
        <dbReference type="ChEBI" id="CHEBI:58354"/>
        <dbReference type="ChEBI" id="CHEBI:456216"/>
        <dbReference type="EC" id="2.7.4.7"/>
    </reaction>
</comment>
<evidence type="ECO:0000256" key="2">
    <source>
        <dbReference type="ARBA" id="ARBA00000565"/>
    </source>
</evidence>
<dbReference type="RefSeq" id="WP_138788687.1">
    <property type="nucleotide sequence ID" value="NZ_JBHTGQ010000041.1"/>
</dbReference>
<keyword evidence="13" id="KW-0418">Kinase</keyword>
<feature type="domain" description="Pyridoxamine kinase/Phosphomethylpyrimidine kinase" evidence="12">
    <location>
        <begin position="14"/>
        <end position="258"/>
    </location>
</feature>
<evidence type="ECO:0000256" key="11">
    <source>
        <dbReference type="ARBA" id="ARBA00043176"/>
    </source>
</evidence>
<evidence type="ECO:0000259" key="12">
    <source>
        <dbReference type="Pfam" id="PF08543"/>
    </source>
</evidence>
<dbReference type="Gene3D" id="3.40.1190.20">
    <property type="match status" value="1"/>
</dbReference>
<keyword evidence="14" id="KW-1185">Reference proteome</keyword>